<evidence type="ECO:0000313" key="2">
    <source>
        <dbReference type="Proteomes" id="UP000036520"/>
    </source>
</evidence>
<dbReference type="AlphaFoldDB" id="A0A0H4PAB8"/>
<dbReference type="STRING" id="320787.CA2015_0201"/>
<dbReference type="Proteomes" id="UP000036520">
    <property type="component" value="Chromosome"/>
</dbReference>
<accession>A0A0H4PAB8</accession>
<dbReference type="InterPro" id="IPR046713">
    <property type="entry name" value="DUF6786"/>
</dbReference>
<dbReference type="RefSeq" id="WP_048640200.1">
    <property type="nucleotide sequence ID" value="NZ_CP012040.1"/>
</dbReference>
<dbReference type="EMBL" id="CP012040">
    <property type="protein sequence ID" value="AKP49683.1"/>
    <property type="molecule type" value="Genomic_DNA"/>
</dbReference>
<proteinExistence type="predicted"/>
<name>A0A0H4PAB8_9BACT</name>
<gene>
    <name evidence="1" type="ORF">CA2015_0201</name>
</gene>
<evidence type="ECO:0008006" key="3">
    <source>
        <dbReference type="Google" id="ProtNLM"/>
    </source>
</evidence>
<dbReference type="PATRIC" id="fig|320787.5.peg.221"/>
<organism evidence="1 2">
    <name type="scientific">Cyclobacterium amurskyense</name>
    <dbReference type="NCBI Taxonomy" id="320787"/>
    <lineage>
        <taxon>Bacteria</taxon>
        <taxon>Pseudomonadati</taxon>
        <taxon>Bacteroidota</taxon>
        <taxon>Cytophagia</taxon>
        <taxon>Cytophagales</taxon>
        <taxon>Cyclobacteriaceae</taxon>
        <taxon>Cyclobacterium</taxon>
    </lineage>
</organism>
<dbReference type="Pfam" id="PF20583">
    <property type="entry name" value="DUF6786"/>
    <property type="match status" value="1"/>
</dbReference>
<evidence type="ECO:0000313" key="1">
    <source>
        <dbReference type="EMBL" id="AKP49683.1"/>
    </source>
</evidence>
<keyword evidence="2" id="KW-1185">Reference proteome</keyword>
<dbReference type="PROSITE" id="PS51257">
    <property type="entry name" value="PROKAR_LIPOPROTEIN"/>
    <property type="match status" value="1"/>
</dbReference>
<dbReference type="KEGG" id="camu:CA2015_0201"/>
<dbReference type="OrthoDB" id="1113889at2"/>
<protein>
    <recommendedName>
        <fullName evidence="3">Lipoprotein</fullName>
    </recommendedName>
</protein>
<sequence>MNKYILAFALLSNLSFTISCSERQKDNQTIEDSPNNFLQDKKFLEKFDPNLVELSTADEQAKILVSPKYQGKVFTSTAAGENGESFGWINYKAFEGPLDKHMNAYGGESRLWLGPEGNKYSLYFEPGKKMVFENWHTPAAIDHEPWEKTKAGPREIAMTKSTSITNYQGTEFKLQLQRTVALLEKEEILKNTALTADVSAIKMIGYTTINSIQNTGDFPWTPETGAPCLWVLDMFRPSAKTTIVLPLKPNDSKEGLTTNYFGEIPEERIAITENYLFLKADGLSRGKVGVSPERGLPMAASYDHLNKLLSITTFNISSELPYLNQEWNTDADPFKGDAVNAYNDGPLEDGSQMGPFYELESVSPGAFLSPGQRMEHFHNVYHFTGNEKELNEITQQLLGISIAEINGVFGND</sequence>
<reference evidence="1 2" key="1">
    <citation type="submission" date="2015-07" db="EMBL/GenBank/DDBJ databases">
        <authorList>
            <person name="Kim K.M."/>
        </authorList>
    </citation>
    <scope>NUCLEOTIDE SEQUENCE [LARGE SCALE GENOMIC DNA]</scope>
    <source>
        <strain evidence="1 2">KCTC 12363</strain>
    </source>
</reference>